<protein>
    <submittedName>
        <fullName evidence="1">Uncharacterized protein</fullName>
    </submittedName>
</protein>
<organism evidence="1 2">
    <name type="scientific">Frankia canadensis</name>
    <dbReference type="NCBI Taxonomy" id="1836972"/>
    <lineage>
        <taxon>Bacteria</taxon>
        <taxon>Bacillati</taxon>
        <taxon>Actinomycetota</taxon>
        <taxon>Actinomycetes</taxon>
        <taxon>Frankiales</taxon>
        <taxon>Frankiaceae</taxon>
        <taxon>Frankia</taxon>
    </lineage>
</organism>
<reference evidence="1 2" key="1">
    <citation type="submission" date="2017-06" db="EMBL/GenBank/DDBJ databases">
        <authorList>
            <person name="Kim H.J."/>
            <person name="Triplett B.A."/>
        </authorList>
    </citation>
    <scope>NUCLEOTIDE SEQUENCE [LARGE SCALE GENOMIC DNA]</scope>
    <source>
        <strain evidence="1">FRACA_ARgP5</strain>
    </source>
</reference>
<dbReference type="Pfam" id="PF21997">
    <property type="entry name" value="DUF6928"/>
    <property type="match status" value="1"/>
</dbReference>
<sequence>MERLYPGRRLVEIGDDTLHLAYPPEGHAYAACFPSLTVVCTQDVALDLPSHLGTTFRAEARGRTLHLHTMLSSVDWFAYAIWDTDGALRRALSLSSDDGILENTGNPLDFEADYWAGKHPVEIDEDDPDLSYPLPFHPLDLAEDALRALFGFVFEGEPGDGDAHLDEITLAGYRLDHPGR</sequence>
<evidence type="ECO:0000313" key="1">
    <source>
        <dbReference type="EMBL" id="SNQ49256.1"/>
    </source>
</evidence>
<dbReference type="AlphaFoldDB" id="A0A2I2KUB6"/>
<dbReference type="InterPro" id="IPR053847">
    <property type="entry name" value="DUF6928"/>
</dbReference>
<proteinExistence type="predicted"/>
<gene>
    <name evidence="1" type="ORF">FRACA_3110004</name>
</gene>
<evidence type="ECO:0000313" key="2">
    <source>
        <dbReference type="Proteomes" id="UP000234331"/>
    </source>
</evidence>
<dbReference type="EMBL" id="FZMO01000237">
    <property type="protein sequence ID" value="SNQ49256.1"/>
    <property type="molecule type" value="Genomic_DNA"/>
</dbReference>
<keyword evidence="2" id="KW-1185">Reference proteome</keyword>
<dbReference type="OrthoDB" id="4772769at2"/>
<name>A0A2I2KUB6_9ACTN</name>
<accession>A0A2I2KUB6</accession>
<dbReference type="Proteomes" id="UP000234331">
    <property type="component" value="Unassembled WGS sequence"/>
</dbReference>